<evidence type="ECO:0000313" key="1">
    <source>
        <dbReference type="EMBL" id="MET8439247.1"/>
    </source>
</evidence>
<gene>
    <name evidence="1" type="ORF">ABZV61_42755</name>
</gene>
<reference evidence="1 2" key="1">
    <citation type="submission" date="2024-06" db="EMBL/GenBank/DDBJ databases">
        <title>The Natural Products Discovery Center: Release of the First 8490 Sequenced Strains for Exploring Actinobacteria Biosynthetic Diversity.</title>
        <authorList>
            <person name="Kalkreuter E."/>
            <person name="Kautsar S.A."/>
            <person name="Yang D."/>
            <person name="Bader C.D."/>
            <person name="Teijaro C.N."/>
            <person name="Fluegel L."/>
            <person name="Davis C.M."/>
            <person name="Simpson J.R."/>
            <person name="Lauterbach L."/>
            <person name="Steele A.D."/>
            <person name="Gui C."/>
            <person name="Meng S."/>
            <person name="Li G."/>
            <person name="Viehrig K."/>
            <person name="Ye F."/>
            <person name="Su P."/>
            <person name="Kiefer A.F."/>
            <person name="Nichols A."/>
            <person name="Cepeda A.J."/>
            <person name="Yan W."/>
            <person name="Fan B."/>
            <person name="Jiang Y."/>
            <person name="Adhikari A."/>
            <person name="Zheng C.-J."/>
            <person name="Schuster L."/>
            <person name="Cowan T.M."/>
            <person name="Smanski M.J."/>
            <person name="Chevrette M.G."/>
            <person name="De Carvalho L.P.S."/>
            <person name="Shen B."/>
        </authorList>
    </citation>
    <scope>NUCLEOTIDE SEQUENCE [LARGE SCALE GENOMIC DNA]</scope>
    <source>
        <strain evidence="1 2">NPDC005137</strain>
    </source>
</reference>
<name>A0ABV2UN24_9ACTN</name>
<comment type="caution">
    <text evidence="1">The sequence shown here is derived from an EMBL/GenBank/DDBJ whole genome shotgun (WGS) entry which is preliminary data.</text>
</comment>
<dbReference type="RefSeq" id="WP_356506034.1">
    <property type="nucleotide sequence ID" value="NZ_JBEXIP010000109.1"/>
</dbReference>
<keyword evidence="2" id="KW-1185">Reference proteome</keyword>
<evidence type="ECO:0000313" key="2">
    <source>
        <dbReference type="Proteomes" id="UP001550044"/>
    </source>
</evidence>
<dbReference type="Proteomes" id="UP001550044">
    <property type="component" value="Unassembled WGS sequence"/>
</dbReference>
<organism evidence="1 2">
    <name type="scientific">Streptomyces sp. 900116325</name>
    <dbReference type="NCBI Taxonomy" id="3154295"/>
    <lineage>
        <taxon>Bacteria</taxon>
        <taxon>Bacillati</taxon>
        <taxon>Actinomycetota</taxon>
        <taxon>Actinomycetes</taxon>
        <taxon>Kitasatosporales</taxon>
        <taxon>Streptomycetaceae</taxon>
        <taxon>Streptomyces</taxon>
    </lineage>
</organism>
<sequence>MSTPREGLDASLITLADSVFLQIVIAAHQRRPLYRALPAVALLFQLVGVDAFLRFYPSVEEALTG</sequence>
<dbReference type="Gene3D" id="3.30.750.24">
    <property type="entry name" value="STAS domain"/>
    <property type="match status" value="1"/>
</dbReference>
<dbReference type="InterPro" id="IPR036513">
    <property type="entry name" value="STAS_dom_sf"/>
</dbReference>
<accession>A0ABV2UN24</accession>
<dbReference type="EMBL" id="JBEXIP010000109">
    <property type="protein sequence ID" value="MET8439247.1"/>
    <property type="molecule type" value="Genomic_DNA"/>
</dbReference>
<protein>
    <submittedName>
        <fullName evidence="1">Uncharacterized protein</fullName>
    </submittedName>
</protein>
<proteinExistence type="predicted"/>